<keyword evidence="1" id="KW-0175">Coiled coil</keyword>
<keyword evidence="4" id="KW-1185">Reference proteome</keyword>
<evidence type="ECO:0000256" key="2">
    <source>
        <dbReference type="SAM" id="MobiDB-lite"/>
    </source>
</evidence>
<feature type="compositionally biased region" description="Polar residues" evidence="2">
    <location>
        <begin position="233"/>
        <end position="276"/>
    </location>
</feature>
<feature type="region of interest" description="Disordered" evidence="2">
    <location>
        <begin position="194"/>
        <end position="301"/>
    </location>
</feature>
<evidence type="ECO:0000313" key="3">
    <source>
        <dbReference type="EMBL" id="KIW22536.1"/>
    </source>
</evidence>
<feature type="region of interest" description="Disordered" evidence="2">
    <location>
        <begin position="1"/>
        <end position="89"/>
    </location>
</feature>
<dbReference type="VEuPathDB" id="FungiDB:PV07_12414"/>
<dbReference type="HOGENOM" id="CLU_491758_0_0_1"/>
<reference evidence="3 4" key="1">
    <citation type="submission" date="2015-01" db="EMBL/GenBank/DDBJ databases">
        <title>The Genome Sequence of Cladophialophora immunda CBS83496.</title>
        <authorList>
            <consortium name="The Broad Institute Genomics Platform"/>
            <person name="Cuomo C."/>
            <person name="de Hoog S."/>
            <person name="Gorbushina A."/>
            <person name="Stielow B."/>
            <person name="Teixiera M."/>
            <person name="Abouelleil A."/>
            <person name="Chapman S.B."/>
            <person name="Priest M."/>
            <person name="Young S.K."/>
            <person name="Wortman J."/>
            <person name="Nusbaum C."/>
            <person name="Birren B."/>
        </authorList>
    </citation>
    <scope>NUCLEOTIDE SEQUENCE [LARGE SCALE GENOMIC DNA]</scope>
    <source>
        <strain evidence="3 4">CBS 83496</strain>
    </source>
</reference>
<organism evidence="3 4">
    <name type="scientific">Cladophialophora immunda</name>
    <dbReference type="NCBI Taxonomy" id="569365"/>
    <lineage>
        <taxon>Eukaryota</taxon>
        <taxon>Fungi</taxon>
        <taxon>Dikarya</taxon>
        <taxon>Ascomycota</taxon>
        <taxon>Pezizomycotina</taxon>
        <taxon>Eurotiomycetes</taxon>
        <taxon>Chaetothyriomycetidae</taxon>
        <taxon>Chaetothyriales</taxon>
        <taxon>Herpotrichiellaceae</taxon>
        <taxon>Cladophialophora</taxon>
    </lineage>
</organism>
<feature type="compositionally biased region" description="Polar residues" evidence="2">
    <location>
        <begin position="57"/>
        <end position="82"/>
    </location>
</feature>
<feature type="compositionally biased region" description="Polar residues" evidence="2">
    <location>
        <begin position="284"/>
        <end position="301"/>
    </location>
</feature>
<dbReference type="STRING" id="569365.A0A0D1Z4N0"/>
<accession>A0A0D1Z4N0</accession>
<gene>
    <name evidence="3" type="ORF">PV07_12414</name>
</gene>
<feature type="region of interest" description="Disordered" evidence="2">
    <location>
        <begin position="503"/>
        <end position="570"/>
    </location>
</feature>
<evidence type="ECO:0000313" key="4">
    <source>
        <dbReference type="Proteomes" id="UP000054466"/>
    </source>
</evidence>
<feature type="region of interest" description="Disordered" evidence="2">
    <location>
        <begin position="122"/>
        <end position="144"/>
    </location>
</feature>
<feature type="coiled-coil region" evidence="1">
    <location>
        <begin position="650"/>
        <end position="677"/>
    </location>
</feature>
<feature type="compositionally biased region" description="Low complexity" evidence="2">
    <location>
        <begin position="31"/>
        <end position="55"/>
    </location>
</feature>
<dbReference type="RefSeq" id="XP_016242752.1">
    <property type="nucleotide sequence ID" value="XM_016399940.1"/>
</dbReference>
<dbReference type="GeneID" id="27351608"/>
<dbReference type="Proteomes" id="UP000054466">
    <property type="component" value="Unassembled WGS sequence"/>
</dbReference>
<sequence length="682" mass="73591">MSSPNRSAGLPPDSHSSPPSRSEEEQRRHSFSQFLLPGDTGLSSGPSSTSSGPDLAAQTTESINGSDPASTSQDLNPSTTASPVEPPVGLRRVHATTDLTSLQNFPQITDSPDLVLDPANIPSEDGSLEHEHQTANQADNQHTRAPLFWTDEPGWSFASIRGVAANSTQGLPNSLPTQTSTRFTGTVLFWSHEPHRSFQNSPGLAVNSAPNLPNSIPPQTLPSPLLNHERPTSPATEHSHSSNTVLNHEHSTSPATERSHSSNTLPNHEHSTSPTTLLIRERSNSPATVHSDSSQTLLNHQHLDSPTTLLIRERSNSPATVHSDSSLTLLNYEQPDSPNTVLIHEHSNSPATDPLSNTPFIQESQTSANTLLIHGRSDSPATDPVSITPFNQEPPSSPDTLLIHERSDSPATEQLPFTLQHHGRIVNPLFPRPGQVTHTTQASQPSDINMTRLLYPGRRAFTTTPIPVDQDGARRSATDSQLLGVPRLRRVARSGSLRSLAMGQAEADEAEDMTAASAEAEEDGAPAQGQWQAPEDRWSSGEEDEEGEEGEEGEEDEEDEEEEGRVNLDEVDAPVAEQLRAGLAHLSEALVDIDVLDGDLPVGAARGNPVAVRARAGLLSAEGEILGAFGQLWRTLVEAREVAVDAEVGFRQLQGEVRRLTAEYLAAQIEVALLRERLQDEQ</sequence>
<dbReference type="OrthoDB" id="4161656at2759"/>
<name>A0A0D1Z4N0_9EURO</name>
<dbReference type="AlphaFoldDB" id="A0A0D1Z4N0"/>
<proteinExistence type="predicted"/>
<feature type="compositionally biased region" description="Polar residues" evidence="2">
    <location>
        <begin position="197"/>
        <end position="214"/>
    </location>
</feature>
<dbReference type="EMBL" id="KN847047">
    <property type="protein sequence ID" value="KIW22536.1"/>
    <property type="molecule type" value="Genomic_DNA"/>
</dbReference>
<protein>
    <submittedName>
        <fullName evidence="3">Uncharacterized protein</fullName>
    </submittedName>
</protein>
<evidence type="ECO:0000256" key="1">
    <source>
        <dbReference type="SAM" id="Coils"/>
    </source>
</evidence>
<feature type="compositionally biased region" description="Acidic residues" evidence="2">
    <location>
        <begin position="541"/>
        <end position="563"/>
    </location>
</feature>